<evidence type="ECO:0000313" key="2">
    <source>
        <dbReference type="EMBL" id="AIF06649.1"/>
    </source>
</evidence>
<keyword evidence="1" id="KW-0812">Transmembrane</keyword>
<sequence length="312" mass="34177">YPGIPRRNVIGHVVIVPSKGSCIGLNKGPRTGCSIKHPCIIRIVWSTKFVSSKNNNQIMFTIMFHRMVSQGFRMSSRFNHSPVALPVPPGTFIITNSVNISTKHHDITTMITSHLVIASLAWIHSCVNFIPFLSLNVEGPSIIETLIIASFVHTISPIQYDITSDIVKSHGVLVTRWRTSSIWDFQPEISIGIVNPGVVTVCIESSLIQSVATKHYNLVAVPVIGHRMEITCTGNILTVTLHPVIIIVIVNPGLVGVVCVGRSAEYDCASVTRKTYAGSHRVIISWFGMVGWCTLGPVTILKIKTPRVINTS</sequence>
<feature type="non-terminal residue" evidence="2">
    <location>
        <position position="1"/>
    </location>
</feature>
<keyword evidence="1" id="KW-0472">Membrane</keyword>
<dbReference type="EMBL" id="KF900777">
    <property type="protein sequence ID" value="AIF06649.1"/>
    <property type="molecule type" value="Genomic_DNA"/>
</dbReference>
<proteinExistence type="predicted"/>
<organism evidence="2">
    <name type="scientific">uncultured marine group II/III euryarchaeote KM3_194_G04</name>
    <dbReference type="NCBI Taxonomy" id="1457969"/>
    <lineage>
        <taxon>Archaea</taxon>
        <taxon>Methanobacteriati</taxon>
        <taxon>Methanobacteriota</taxon>
        <taxon>environmental samples</taxon>
    </lineage>
</organism>
<dbReference type="AlphaFoldDB" id="A0A075GSC8"/>
<accession>A0A075GSC8</accession>
<name>A0A075GSC8_9EURY</name>
<evidence type="ECO:0000256" key="1">
    <source>
        <dbReference type="SAM" id="Phobius"/>
    </source>
</evidence>
<feature type="transmembrane region" description="Helical" evidence="1">
    <location>
        <begin position="282"/>
        <end position="303"/>
    </location>
</feature>
<keyword evidence="1" id="KW-1133">Transmembrane helix</keyword>
<feature type="transmembrane region" description="Helical" evidence="1">
    <location>
        <begin position="241"/>
        <end position="261"/>
    </location>
</feature>
<protein>
    <submittedName>
        <fullName evidence="2">Uncharacterized protein</fullName>
    </submittedName>
</protein>
<reference evidence="2" key="1">
    <citation type="journal article" date="2014" name="Genome Biol. Evol.">
        <title>Pangenome evidence for extensive interdomain horizontal transfer affecting lineage core and shell genes in uncultured planktonic thaumarchaeota and euryarchaeota.</title>
        <authorList>
            <person name="Deschamps P."/>
            <person name="Zivanovic Y."/>
            <person name="Moreira D."/>
            <person name="Rodriguez-Valera F."/>
            <person name="Lopez-Garcia P."/>
        </authorList>
    </citation>
    <scope>NUCLEOTIDE SEQUENCE</scope>
</reference>